<dbReference type="EMBL" id="BARS01002960">
    <property type="protein sequence ID" value="GAF75437.1"/>
    <property type="molecule type" value="Genomic_DNA"/>
</dbReference>
<evidence type="ECO:0000256" key="1">
    <source>
        <dbReference type="ARBA" id="ARBA00022679"/>
    </source>
</evidence>
<dbReference type="Gene3D" id="3.40.50.620">
    <property type="entry name" value="HUPs"/>
    <property type="match status" value="1"/>
</dbReference>
<name>X0SHQ6_9ZZZZ</name>
<dbReference type="GO" id="GO:0016779">
    <property type="term" value="F:nucleotidyltransferase activity"/>
    <property type="evidence" value="ECO:0007669"/>
    <property type="project" value="UniProtKB-KW"/>
</dbReference>
<feature type="domain" description="Cytidyltransferase-like" evidence="3">
    <location>
        <begin position="2"/>
        <end position="98"/>
    </location>
</feature>
<organism evidence="4">
    <name type="scientific">marine sediment metagenome</name>
    <dbReference type="NCBI Taxonomy" id="412755"/>
    <lineage>
        <taxon>unclassified sequences</taxon>
        <taxon>metagenomes</taxon>
        <taxon>ecological metagenomes</taxon>
    </lineage>
</organism>
<proteinExistence type="predicted"/>
<dbReference type="InterPro" id="IPR004821">
    <property type="entry name" value="Cyt_trans-like"/>
</dbReference>
<protein>
    <recommendedName>
        <fullName evidence="3">Cytidyltransferase-like domain-containing protein</fullName>
    </recommendedName>
</protein>
<dbReference type="Pfam" id="PF01467">
    <property type="entry name" value="CTP_transf_like"/>
    <property type="match status" value="1"/>
</dbReference>
<dbReference type="PANTHER" id="PTHR43793:SF2">
    <property type="entry name" value="BIFUNCTIONAL PROTEIN HLDE"/>
    <property type="match status" value="1"/>
</dbReference>
<comment type="caution">
    <text evidence="4">The sequence shown here is derived from an EMBL/GenBank/DDBJ whole genome shotgun (WGS) entry which is preliminary data.</text>
</comment>
<dbReference type="PANTHER" id="PTHR43793">
    <property type="entry name" value="FAD SYNTHASE"/>
    <property type="match status" value="1"/>
</dbReference>
<dbReference type="SUPFAM" id="SSF52374">
    <property type="entry name" value="Nucleotidylyl transferase"/>
    <property type="match status" value="1"/>
</dbReference>
<keyword evidence="1" id="KW-0808">Transferase</keyword>
<dbReference type="AlphaFoldDB" id="X0SHQ6"/>
<dbReference type="InterPro" id="IPR050385">
    <property type="entry name" value="Archaeal_FAD_synthase"/>
</dbReference>
<evidence type="ECO:0000313" key="4">
    <source>
        <dbReference type="EMBL" id="GAF75437.1"/>
    </source>
</evidence>
<sequence length="109" mass="12045">MVAVNDDASVKKIKGASRPIFPLKERLEVLEAIEEIDYLTSFSEETPQKIIALLVPDVLVKGGDWKPEEVVGKAEVERAGGKVVIIPYLKGQSSSEIIDRIIRSVKDKN</sequence>
<evidence type="ECO:0000256" key="2">
    <source>
        <dbReference type="ARBA" id="ARBA00022695"/>
    </source>
</evidence>
<keyword evidence="2" id="KW-0548">Nucleotidyltransferase</keyword>
<reference evidence="4" key="1">
    <citation type="journal article" date="2014" name="Front. Microbiol.">
        <title>High frequency of phylogenetically diverse reductive dehalogenase-homologous genes in deep subseafloor sedimentary metagenomes.</title>
        <authorList>
            <person name="Kawai M."/>
            <person name="Futagami T."/>
            <person name="Toyoda A."/>
            <person name="Takaki Y."/>
            <person name="Nishi S."/>
            <person name="Hori S."/>
            <person name="Arai W."/>
            <person name="Tsubouchi T."/>
            <person name="Morono Y."/>
            <person name="Uchiyama I."/>
            <person name="Ito T."/>
            <person name="Fujiyama A."/>
            <person name="Inagaki F."/>
            <person name="Takami H."/>
        </authorList>
    </citation>
    <scope>NUCLEOTIDE SEQUENCE</scope>
    <source>
        <strain evidence="4">Expedition CK06-06</strain>
    </source>
</reference>
<evidence type="ECO:0000259" key="3">
    <source>
        <dbReference type="Pfam" id="PF01467"/>
    </source>
</evidence>
<accession>X0SHQ6</accession>
<dbReference type="InterPro" id="IPR014729">
    <property type="entry name" value="Rossmann-like_a/b/a_fold"/>
</dbReference>
<gene>
    <name evidence="4" type="ORF">S01H1_05688</name>
</gene>